<dbReference type="Pfam" id="PF05705">
    <property type="entry name" value="DUF829"/>
    <property type="match status" value="1"/>
</dbReference>
<protein>
    <submittedName>
        <fullName evidence="3">Transmembrane protein 53 (inferred by orthology to a human protein)</fullName>
    </submittedName>
</protein>
<name>A0A0N4XW64_NIPBR</name>
<evidence type="ECO:0000313" key="2">
    <source>
        <dbReference type="Proteomes" id="UP000271162"/>
    </source>
</evidence>
<sequence length="177" mass="20597">MNGCRSLISLWKWTEAERLTHLRQRIKGVVFDSAPSQTSAAADSFAVVASTPPVEGMHWMSSQTRRNMITFWFNIKKALGHSFGTLIPALRPHLSMYYYLKETMDLPNNQLFLYSKDDKFVKYKFVKKFLEYQKQLGRDVGEVVFCNTEHVNHLPTHPEQYRSACVEFIKKVERSCP</sequence>
<evidence type="ECO:0000313" key="1">
    <source>
        <dbReference type="EMBL" id="VDL70699.1"/>
    </source>
</evidence>
<gene>
    <name evidence="1" type="ORF">NBR_LOCUS7110</name>
</gene>
<reference evidence="1 2" key="2">
    <citation type="submission" date="2018-11" db="EMBL/GenBank/DDBJ databases">
        <authorList>
            <consortium name="Pathogen Informatics"/>
        </authorList>
    </citation>
    <scope>NUCLEOTIDE SEQUENCE [LARGE SCALE GENOMIC DNA]</scope>
</reference>
<reference evidence="3" key="1">
    <citation type="submission" date="2017-02" db="UniProtKB">
        <authorList>
            <consortium name="WormBaseParasite"/>
        </authorList>
    </citation>
    <scope>IDENTIFICATION</scope>
</reference>
<accession>A0A0N4XW64</accession>
<dbReference type="PANTHER" id="PTHR12265">
    <property type="entry name" value="TRANSMEMBRANE PROTEIN 53"/>
    <property type="match status" value="1"/>
</dbReference>
<dbReference type="Proteomes" id="UP000271162">
    <property type="component" value="Unassembled WGS sequence"/>
</dbReference>
<organism evidence="3">
    <name type="scientific">Nippostrongylus brasiliensis</name>
    <name type="common">Rat hookworm</name>
    <dbReference type="NCBI Taxonomy" id="27835"/>
    <lineage>
        <taxon>Eukaryota</taxon>
        <taxon>Metazoa</taxon>
        <taxon>Ecdysozoa</taxon>
        <taxon>Nematoda</taxon>
        <taxon>Chromadorea</taxon>
        <taxon>Rhabditida</taxon>
        <taxon>Rhabditina</taxon>
        <taxon>Rhabditomorpha</taxon>
        <taxon>Strongyloidea</taxon>
        <taxon>Heligmosomidae</taxon>
        <taxon>Nippostrongylus</taxon>
    </lineage>
</organism>
<dbReference type="WBParaSite" id="NBR_0000710901-mRNA-1">
    <property type="protein sequence ID" value="NBR_0000710901-mRNA-1"/>
    <property type="gene ID" value="NBR_0000710901"/>
</dbReference>
<dbReference type="EMBL" id="UYSL01019860">
    <property type="protein sequence ID" value="VDL70699.1"/>
    <property type="molecule type" value="Genomic_DNA"/>
</dbReference>
<proteinExistence type="predicted"/>
<evidence type="ECO:0000313" key="3">
    <source>
        <dbReference type="WBParaSite" id="NBR_0000710901-mRNA-1"/>
    </source>
</evidence>
<dbReference type="AlphaFoldDB" id="A0A0N4XW64"/>
<dbReference type="SUPFAM" id="SSF53474">
    <property type="entry name" value="alpha/beta-Hydrolases"/>
    <property type="match status" value="1"/>
</dbReference>
<keyword evidence="2" id="KW-1185">Reference proteome</keyword>
<dbReference type="PANTHER" id="PTHR12265:SF6">
    <property type="entry name" value="TRANSMEMBRANE PROTEIN 53"/>
    <property type="match status" value="1"/>
</dbReference>
<dbReference type="OMA" id="YVEWFLE"/>
<dbReference type="InterPro" id="IPR029058">
    <property type="entry name" value="AB_hydrolase_fold"/>
</dbReference>
<dbReference type="InterPro" id="IPR008547">
    <property type="entry name" value="DUF829_TMEM53"/>
</dbReference>